<evidence type="ECO:0000256" key="1">
    <source>
        <dbReference type="SAM" id="SignalP"/>
    </source>
</evidence>
<feature type="chain" id="PRO_5040359316" evidence="1">
    <location>
        <begin position="23"/>
        <end position="339"/>
    </location>
</feature>
<feature type="signal peptide" evidence="1">
    <location>
        <begin position="1"/>
        <end position="22"/>
    </location>
</feature>
<dbReference type="EMBL" id="JAGSXJ010000004">
    <property type="protein sequence ID" value="KAH6692690.1"/>
    <property type="molecule type" value="Genomic_DNA"/>
</dbReference>
<sequence>MKNLIFISIYAYFLLFLRQAAAVPSTVPPPSDVGIQSVNLVFKPGCNRHDEIQRAWDDAIKIVSTVRKIDYNSGSAFHYLGPPIWNRNYTSNIQAIFDNTKTFGQGWKIVPAPWKVAVNIDCNADPASTEEVDVRCKSNIGGKTRKAYTWNTEFPDGTGDQNYQHPNATMNLFLCNSFFEDLDLDDRVNAGKEIQDIFIKYDLRSYYNRAYTILHEMMHANRITYAANGDRPVHDLVMPVKTYVDYDEDGPEGTILMAVQGALNAKIFARTDCPDIAADITLNADNYALYALGKYVESKIVYFPYVPNANGQADRGCSTRHYLGSSLAAASEKIRYKEH</sequence>
<dbReference type="Proteomes" id="UP000770015">
    <property type="component" value="Unassembled WGS sequence"/>
</dbReference>
<proteinExistence type="predicted"/>
<dbReference type="GO" id="GO:0008237">
    <property type="term" value="F:metallopeptidase activity"/>
    <property type="evidence" value="ECO:0007669"/>
    <property type="project" value="InterPro"/>
</dbReference>
<organism evidence="2 3">
    <name type="scientific">Plectosphaerella plurivora</name>
    <dbReference type="NCBI Taxonomy" id="936078"/>
    <lineage>
        <taxon>Eukaryota</taxon>
        <taxon>Fungi</taxon>
        <taxon>Dikarya</taxon>
        <taxon>Ascomycota</taxon>
        <taxon>Pezizomycotina</taxon>
        <taxon>Sordariomycetes</taxon>
        <taxon>Hypocreomycetidae</taxon>
        <taxon>Glomerellales</taxon>
        <taxon>Plectosphaerellaceae</taxon>
        <taxon>Plectosphaerella</taxon>
    </lineage>
</organism>
<evidence type="ECO:0000313" key="2">
    <source>
        <dbReference type="EMBL" id="KAH6692690.1"/>
    </source>
</evidence>
<dbReference type="InterPro" id="IPR024079">
    <property type="entry name" value="MetalloPept_cat_dom_sf"/>
</dbReference>
<protein>
    <submittedName>
        <fullName evidence="2">Uncharacterized protein</fullName>
    </submittedName>
</protein>
<evidence type="ECO:0000313" key="3">
    <source>
        <dbReference type="Proteomes" id="UP000770015"/>
    </source>
</evidence>
<dbReference type="AlphaFoldDB" id="A0A9P8VJJ1"/>
<keyword evidence="3" id="KW-1185">Reference proteome</keyword>
<keyword evidence="1" id="KW-0732">Signal</keyword>
<comment type="caution">
    <text evidence="2">The sequence shown here is derived from an EMBL/GenBank/DDBJ whole genome shotgun (WGS) entry which is preliminary data.</text>
</comment>
<dbReference type="OrthoDB" id="1896086at2759"/>
<reference evidence="2" key="1">
    <citation type="journal article" date="2021" name="Nat. Commun.">
        <title>Genetic determinants of endophytism in the Arabidopsis root mycobiome.</title>
        <authorList>
            <person name="Mesny F."/>
            <person name="Miyauchi S."/>
            <person name="Thiergart T."/>
            <person name="Pickel B."/>
            <person name="Atanasova L."/>
            <person name="Karlsson M."/>
            <person name="Huettel B."/>
            <person name="Barry K.W."/>
            <person name="Haridas S."/>
            <person name="Chen C."/>
            <person name="Bauer D."/>
            <person name="Andreopoulos W."/>
            <person name="Pangilinan J."/>
            <person name="LaButti K."/>
            <person name="Riley R."/>
            <person name="Lipzen A."/>
            <person name="Clum A."/>
            <person name="Drula E."/>
            <person name="Henrissat B."/>
            <person name="Kohler A."/>
            <person name="Grigoriev I.V."/>
            <person name="Martin F.M."/>
            <person name="Hacquard S."/>
        </authorList>
    </citation>
    <scope>NUCLEOTIDE SEQUENCE</scope>
    <source>
        <strain evidence="2">MPI-SDFR-AT-0117</strain>
    </source>
</reference>
<accession>A0A9P8VJJ1</accession>
<name>A0A9P8VJJ1_9PEZI</name>
<dbReference type="Gene3D" id="3.40.390.10">
    <property type="entry name" value="Collagenase (Catalytic Domain)"/>
    <property type="match status" value="1"/>
</dbReference>
<gene>
    <name evidence="2" type="ORF">F5X68DRAFT_201409</name>
</gene>